<dbReference type="InterPro" id="IPR009057">
    <property type="entry name" value="Homeodomain-like_sf"/>
</dbReference>
<feature type="non-terminal residue" evidence="3">
    <location>
        <position position="624"/>
    </location>
</feature>
<feature type="domain" description="Insertion element IS150 protein InsJ-like helix-turn-helix" evidence="2">
    <location>
        <begin position="29"/>
        <end position="78"/>
    </location>
</feature>
<evidence type="ECO:0000313" key="3">
    <source>
        <dbReference type="EMBL" id="KKL60764.1"/>
    </source>
</evidence>
<accession>A0A0F9DGL5</accession>
<feature type="non-terminal residue" evidence="3">
    <location>
        <position position="1"/>
    </location>
</feature>
<organism evidence="3">
    <name type="scientific">marine sediment metagenome</name>
    <dbReference type="NCBI Taxonomy" id="412755"/>
    <lineage>
        <taxon>unclassified sequences</taxon>
        <taxon>metagenomes</taxon>
        <taxon>ecological metagenomes</taxon>
    </lineage>
</organism>
<keyword evidence="1" id="KW-0175">Coiled coil</keyword>
<protein>
    <recommendedName>
        <fullName evidence="2">Insertion element IS150 protein InsJ-like helix-turn-helix domain-containing protein</fullName>
    </recommendedName>
</protein>
<comment type="caution">
    <text evidence="3">The sequence shown here is derived from an EMBL/GenBank/DDBJ whole genome shotgun (WGS) entry which is preliminary data.</text>
</comment>
<proteinExistence type="predicted"/>
<sequence>LKIISDDRVEFYHFDQLQKVVPRKPQIDFRLFVIDLARSYALKKKKIAEALGISRQSIDNWLDIYHQYGVSGLENSPHTPTGNKARGLELQRKQEREEQERKEFHFNFSFERDGDEKQVEQEESPFQREHTWQKSRYAGIFVHQVTLMSTWQWFKFTIGYFGERYKLFQVFLLMVCRNIGSIEQTKHIRKDEARVILGLPQFPGKDKLWEWFYQATGECLSPRLLKDFFRFQILRGIVNLWFWFIDGHRLGYTGKNKVHHTYNTQRQMPEPGRTNMVVCDLQGNVVDFEVQEGKGDLKSFVLNLDDRWEDEIEEKPVKVFDREGDGAGFFSGMVRNENPFVTWEKHSDSKKLDAMSAELFSISFEVNRKEYGVFEDVKKYTYEYAADERAGEKEVHRFSLRRIYLWNKSTGKRTSGLAYTPHTELSTQDCAFAILSRWGASENTFKHLQTRHPYNYQPGYLFHESDNQSIANPLLKDKQKLIKRLKTETNKLYKKMATAKEGLTKEGKPRQNSVKERLKTEIRENELMIEKLSQEVKSLPERIELSSLDGKKSFKVIDNEGKSLFDFATSAVWNSRKQMIEWLRPYYPNKNEIVDLFYAITQCQGWIKTTRTSVTVRIEPLQQA</sequence>
<dbReference type="SUPFAM" id="SSF46689">
    <property type="entry name" value="Homeodomain-like"/>
    <property type="match status" value="1"/>
</dbReference>
<feature type="coiled-coil region" evidence="1">
    <location>
        <begin position="475"/>
        <end position="535"/>
    </location>
</feature>
<dbReference type="AlphaFoldDB" id="A0A0F9DGL5"/>
<name>A0A0F9DGL5_9ZZZZ</name>
<evidence type="ECO:0000256" key="1">
    <source>
        <dbReference type="SAM" id="Coils"/>
    </source>
</evidence>
<evidence type="ECO:0000259" key="2">
    <source>
        <dbReference type="Pfam" id="PF13518"/>
    </source>
</evidence>
<dbReference type="InterPro" id="IPR055247">
    <property type="entry name" value="InsJ-like_HTH"/>
</dbReference>
<gene>
    <name evidence="3" type="ORF">LCGC14_2202060</name>
</gene>
<reference evidence="3" key="1">
    <citation type="journal article" date="2015" name="Nature">
        <title>Complex archaea that bridge the gap between prokaryotes and eukaryotes.</title>
        <authorList>
            <person name="Spang A."/>
            <person name="Saw J.H."/>
            <person name="Jorgensen S.L."/>
            <person name="Zaremba-Niedzwiedzka K."/>
            <person name="Martijn J."/>
            <person name="Lind A.E."/>
            <person name="van Eijk R."/>
            <person name="Schleper C."/>
            <person name="Guy L."/>
            <person name="Ettema T.J."/>
        </authorList>
    </citation>
    <scope>NUCLEOTIDE SEQUENCE</scope>
</reference>
<dbReference type="Pfam" id="PF13518">
    <property type="entry name" value="HTH_28"/>
    <property type="match status" value="1"/>
</dbReference>
<dbReference type="EMBL" id="LAZR01029041">
    <property type="protein sequence ID" value="KKL60764.1"/>
    <property type="molecule type" value="Genomic_DNA"/>
</dbReference>